<keyword evidence="2" id="KW-1185">Reference proteome</keyword>
<protein>
    <submittedName>
        <fullName evidence="1">WG repeat-containing protein</fullName>
    </submittedName>
</protein>
<dbReference type="RefSeq" id="WP_268617471.1">
    <property type="nucleotide sequence ID" value="NZ_JAMDMX010000094.1"/>
</dbReference>
<evidence type="ECO:0000313" key="1">
    <source>
        <dbReference type="EMBL" id="MCY9696372.1"/>
    </source>
</evidence>
<dbReference type="Proteomes" id="UP001527099">
    <property type="component" value="Unassembled WGS sequence"/>
</dbReference>
<dbReference type="InterPro" id="IPR032774">
    <property type="entry name" value="WG_beta_rep"/>
</dbReference>
<dbReference type="InterPro" id="IPR046720">
    <property type="entry name" value="DUF6612"/>
</dbReference>
<name>A0ABT4GJK0_9BACL</name>
<sequence>MQTGGSGESWKSYALDFFMDSDIPTEEGLTVRKMTFKLLVDAETSLPVRLEVISDIEVLEDDEPTGYKSTVTVTYNQLNKIQSIPLPEGLQTSTTGPVTGIAPLKKTPTISTFVKSTEVFPARYLISGGIGKGKFGFMDQNGKVVIEPKYTMALPFSEGLAPVLLNGKWDISTNLEIS</sequence>
<dbReference type="Pfam" id="PF20316">
    <property type="entry name" value="DUF6612"/>
    <property type="match status" value="1"/>
</dbReference>
<organism evidence="1 2">
    <name type="scientific">Paenibacillus alginolyticus</name>
    <dbReference type="NCBI Taxonomy" id="59839"/>
    <lineage>
        <taxon>Bacteria</taxon>
        <taxon>Bacillati</taxon>
        <taxon>Bacillota</taxon>
        <taxon>Bacilli</taxon>
        <taxon>Bacillales</taxon>
        <taxon>Paenibacillaceae</taxon>
        <taxon>Paenibacillus</taxon>
    </lineage>
</organism>
<dbReference type="Pfam" id="PF14903">
    <property type="entry name" value="WG_beta_rep"/>
    <property type="match status" value="1"/>
</dbReference>
<comment type="caution">
    <text evidence="1">The sequence shown here is derived from an EMBL/GenBank/DDBJ whole genome shotgun (WGS) entry which is preliminary data.</text>
</comment>
<accession>A0ABT4GJK0</accession>
<proteinExistence type="predicted"/>
<gene>
    <name evidence="1" type="ORF">M5X19_26235</name>
</gene>
<dbReference type="EMBL" id="JAMDMX010000094">
    <property type="protein sequence ID" value="MCY9696372.1"/>
    <property type="molecule type" value="Genomic_DNA"/>
</dbReference>
<reference evidence="1 2" key="1">
    <citation type="submission" date="2022-05" db="EMBL/GenBank/DDBJ databases">
        <title>Genome Sequencing of Bee-Associated Microbes.</title>
        <authorList>
            <person name="Dunlap C."/>
        </authorList>
    </citation>
    <scope>NUCLEOTIDE SEQUENCE [LARGE SCALE GENOMIC DNA]</scope>
    <source>
        <strain evidence="1 2">NRRL B-14421</strain>
    </source>
</reference>
<evidence type="ECO:0000313" key="2">
    <source>
        <dbReference type="Proteomes" id="UP001527099"/>
    </source>
</evidence>